<accession>A0A9X2F8X8</accession>
<dbReference type="EMBL" id="JAMXLR010000036">
    <property type="protein sequence ID" value="MCO6044490.1"/>
    <property type="molecule type" value="Genomic_DNA"/>
</dbReference>
<dbReference type="PANTHER" id="PTHR18901">
    <property type="entry name" value="2-DEOXYGLUCOSE-6-PHOSPHATE PHOSPHATASE 2"/>
    <property type="match status" value="1"/>
</dbReference>
<dbReference type="Pfam" id="PF13419">
    <property type="entry name" value="HAD_2"/>
    <property type="match status" value="1"/>
</dbReference>
<evidence type="ECO:0000313" key="1">
    <source>
        <dbReference type="EMBL" id="MCO6044490.1"/>
    </source>
</evidence>
<dbReference type="SFLD" id="SFLDG01135">
    <property type="entry name" value="C1.5.6:_HAD__Beta-PGM__Phospha"/>
    <property type="match status" value="1"/>
</dbReference>
<evidence type="ECO:0000313" key="2">
    <source>
        <dbReference type="Proteomes" id="UP001155241"/>
    </source>
</evidence>
<dbReference type="InterPro" id="IPR036412">
    <property type="entry name" value="HAD-like_sf"/>
</dbReference>
<keyword evidence="2" id="KW-1185">Reference proteome</keyword>
<dbReference type="InterPro" id="IPR023198">
    <property type="entry name" value="PGP-like_dom2"/>
</dbReference>
<dbReference type="InterPro" id="IPR041492">
    <property type="entry name" value="HAD_2"/>
</dbReference>
<dbReference type="PRINTS" id="PR00413">
    <property type="entry name" value="HADHALOGNASE"/>
</dbReference>
<dbReference type="SFLD" id="SFLDG01129">
    <property type="entry name" value="C1.5:_HAD__Beta-PGM__Phosphata"/>
    <property type="match status" value="1"/>
</dbReference>
<dbReference type="NCBIfam" id="TIGR01549">
    <property type="entry name" value="HAD-SF-IA-v1"/>
    <property type="match status" value="1"/>
</dbReference>
<comment type="caution">
    <text evidence="1">The sequence shown here is derived from an EMBL/GenBank/DDBJ whole genome shotgun (WGS) entry which is preliminary data.</text>
</comment>
<dbReference type="RefSeq" id="WP_252852593.1">
    <property type="nucleotide sequence ID" value="NZ_JAMXLR010000036.1"/>
</dbReference>
<proteinExistence type="predicted"/>
<organism evidence="1 2">
    <name type="scientific">Aeoliella straminimaris</name>
    <dbReference type="NCBI Taxonomy" id="2954799"/>
    <lineage>
        <taxon>Bacteria</taxon>
        <taxon>Pseudomonadati</taxon>
        <taxon>Planctomycetota</taxon>
        <taxon>Planctomycetia</taxon>
        <taxon>Pirellulales</taxon>
        <taxon>Lacipirellulaceae</taxon>
        <taxon>Aeoliella</taxon>
    </lineage>
</organism>
<name>A0A9X2F8X8_9BACT</name>
<dbReference type="InterPro" id="IPR006439">
    <property type="entry name" value="HAD-SF_hydro_IA"/>
</dbReference>
<dbReference type="SFLD" id="SFLDS00003">
    <property type="entry name" value="Haloacid_Dehalogenase"/>
    <property type="match status" value="1"/>
</dbReference>
<dbReference type="PANTHER" id="PTHR18901:SF38">
    <property type="entry name" value="PSEUDOURIDINE-5'-PHOSPHATASE"/>
    <property type="match status" value="1"/>
</dbReference>
<dbReference type="Proteomes" id="UP001155241">
    <property type="component" value="Unassembled WGS sequence"/>
</dbReference>
<dbReference type="NCBIfam" id="TIGR01509">
    <property type="entry name" value="HAD-SF-IA-v3"/>
    <property type="match status" value="1"/>
</dbReference>
<protein>
    <submittedName>
        <fullName evidence="1">HAD family phosphatase</fullName>
    </submittedName>
</protein>
<dbReference type="AlphaFoldDB" id="A0A9X2F8X8"/>
<reference evidence="1" key="1">
    <citation type="submission" date="2022-06" db="EMBL/GenBank/DDBJ databases">
        <title>Aeoliella straminimaris, a novel planctomycete from sediments.</title>
        <authorList>
            <person name="Vitorino I.R."/>
            <person name="Lage O.M."/>
        </authorList>
    </citation>
    <scope>NUCLEOTIDE SEQUENCE</scope>
    <source>
        <strain evidence="1">ICT_H6.2</strain>
    </source>
</reference>
<sequence length="245" mass="26567">MVIQSYIHPITALPGPAHEQPMPMFPAPDAPIRAVVFDLDGLMVNTEDVYQLVGTELMRRRGKTFDDDLRGAMMGQPAHAALAVAIEWHALTDTLEDLAAESEATFWELVEDKLTTMPGLHELLAAIDELGLRKAIATSGARHYAEELLKRVDLHEHFEFLMTAGDITHGKPHPEIYQKAADKLGLPTAETLVLEDSQNGCKAGVAAGAYTVAVPSSHSADHDFSGAKFVANTLADPRIREVLAG</sequence>
<dbReference type="Gene3D" id="1.10.150.240">
    <property type="entry name" value="Putative phosphatase, domain 2"/>
    <property type="match status" value="1"/>
</dbReference>
<dbReference type="InterPro" id="IPR023214">
    <property type="entry name" value="HAD_sf"/>
</dbReference>
<dbReference type="Gene3D" id="3.40.50.1000">
    <property type="entry name" value="HAD superfamily/HAD-like"/>
    <property type="match status" value="1"/>
</dbReference>
<gene>
    <name evidence="1" type="ORF">NG895_11295</name>
</gene>
<dbReference type="SUPFAM" id="SSF56784">
    <property type="entry name" value="HAD-like"/>
    <property type="match status" value="1"/>
</dbReference>